<keyword evidence="2" id="KW-1185">Reference proteome</keyword>
<dbReference type="Proteomes" id="UP001054837">
    <property type="component" value="Unassembled WGS sequence"/>
</dbReference>
<sequence length="133" mass="15133">MQSGTTPRSSLVAAVGVPMHCAQKTFMGKTYSSTPYNWTLNHVIWDANQCKFVLDTAETSRYASVWNGIRMELYARQMACHGERVIPGRILTTWCQLRLKSSFMIHFRFHSSEAPEHTSSDCLDLLRNETATD</sequence>
<organism evidence="1 2">
    <name type="scientific">Caerostris darwini</name>
    <dbReference type="NCBI Taxonomy" id="1538125"/>
    <lineage>
        <taxon>Eukaryota</taxon>
        <taxon>Metazoa</taxon>
        <taxon>Ecdysozoa</taxon>
        <taxon>Arthropoda</taxon>
        <taxon>Chelicerata</taxon>
        <taxon>Arachnida</taxon>
        <taxon>Araneae</taxon>
        <taxon>Araneomorphae</taxon>
        <taxon>Entelegynae</taxon>
        <taxon>Araneoidea</taxon>
        <taxon>Araneidae</taxon>
        <taxon>Caerostris</taxon>
    </lineage>
</organism>
<reference evidence="1 2" key="1">
    <citation type="submission" date="2021-06" db="EMBL/GenBank/DDBJ databases">
        <title>Caerostris darwini draft genome.</title>
        <authorList>
            <person name="Kono N."/>
            <person name="Arakawa K."/>
        </authorList>
    </citation>
    <scope>NUCLEOTIDE SEQUENCE [LARGE SCALE GENOMIC DNA]</scope>
</reference>
<protein>
    <submittedName>
        <fullName evidence="1">Uncharacterized protein</fullName>
    </submittedName>
</protein>
<evidence type="ECO:0000313" key="1">
    <source>
        <dbReference type="EMBL" id="GIY52443.1"/>
    </source>
</evidence>
<gene>
    <name evidence="1" type="ORF">CDAR_181141</name>
</gene>
<comment type="caution">
    <text evidence="1">The sequence shown here is derived from an EMBL/GenBank/DDBJ whole genome shotgun (WGS) entry which is preliminary data.</text>
</comment>
<dbReference type="EMBL" id="BPLQ01010670">
    <property type="protein sequence ID" value="GIY52443.1"/>
    <property type="molecule type" value="Genomic_DNA"/>
</dbReference>
<accession>A0AAV4U3T5</accession>
<proteinExistence type="predicted"/>
<dbReference type="AlphaFoldDB" id="A0AAV4U3T5"/>
<evidence type="ECO:0000313" key="2">
    <source>
        <dbReference type="Proteomes" id="UP001054837"/>
    </source>
</evidence>
<name>A0AAV4U3T5_9ARAC</name>